<dbReference type="AlphaFoldDB" id="A0A369Q034"/>
<evidence type="ECO:0000313" key="1">
    <source>
        <dbReference type="EMBL" id="RDC55688.1"/>
    </source>
</evidence>
<dbReference type="OrthoDB" id="121150at2"/>
<reference evidence="1 2" key="1">
    <citation type="submission" date="2018-07" db="EMBL/GenBank/DDBJ databases">
        <title>Pedobacter sp. nov., isolated from soil.</title>
        <authorList>
            <person name="Zhou L.Y."/>
            <person name="Du Z.J."/>
        </authorList>
    </citation>
    <scope>NUCLEOTIDE SEQUENCE [LARGE SCALE GENOMIC DNA]</scope>
    <source>
        <strain evidence="1 2">JDX94</strain>
    </source>
</reference>
<organism evidence="1 2">
    <name type="scientific">Pedobacter chinensis</name>
    <dbReference type="NCBI Taxonomy" id="2282421"/>
    <lineage>
        <taxon>Bacteria</taxon>
        <taxon>Pseudomonadati</taxon>
        <taxon>Bacteroidota</taxon>
        <taxon>Sphingobacteriia</taxon>
        <taxon>Sphingobacteriales</taxon>
        <taxon>Sphingobacteriaceae</taxon>
        <taxon>Pedobacter</taxon>
    </lineage>
</organism>
<dbReference type="EMBL" id="QPKV01000006">
    <property type="protein sequence ID" value="RDC55688.1"/>
    <property type="molecule type" value="Genomic_DNA"/>
</dbReference>
<keyword evidence="2" id="KW-1185">Reference proteome</keyword>
<comment type="caution">
    <text evidence="1">The sequence shown here is derived from an EMBL/GenBank/DDBJ whole genome shotgun (WGS) entry which is preliminary data.</text>
</comment>
<dbReference type="Proteomes" id="UP000253961">
    <property type="component" value="Unassembled WGS sequence"/>
</dbReference>
<accession>A0A369Q034</accession>
<sequence length="99" mass="11631">MNKHSIFYQTQNTIKIFNSFEEAKKDEIDNIIDFMTKINLDKANKRKIIAEVDDLKIPFLYLDDLALSKFNIGRIIKCKVDIESFSKFKKIENLKVSIV</sequence>
<evidence type="ECO:0000313" key="2">
    <source>
        <dbReference type="Proteomes" id="UP000253961"/>
    </source>
</evidence>
<protein>
    <submittedName>
        <fullName evidence="1">Uncharacterized protein</fullName>
    </submittedName>
</protein>
<proteinExistence type="predicted"/>
<gene>
    <name evidence="1" type="ORF">DU508_15575</name>
</gene>
<name>A0A369Q034_9SPHI</name>
<dbReference type="RefSeq" id="WP_115403725.1">
    <property type="nucleotide sequence ID" value="NZ_QPKV01000006.1"/>
</dbReference>